<dbReference type="InterPro" id="IPR017945">
    <property type="entry name" value="DHBP_synth_RibB-like_a/b_dom"/>
</dbReference>
<dbReference type="GO" id="GO:0003725">
    <property type="term" value="F:double-stranded RNA binding"/>
    <property type="evidence" value="ECO:0007669"/>
    <property type="project" value="InterPro"/>
</dbReference>
<feature type="active site" evidence="14">
    <location>
        <position position="224"/>
    </location>
</feature>
<keyword evidence="8" id="KW-0548">Nucleotidyltransferase</keyword>
<evidence type="ECO:0000256" key="11">
    <source>
        <dbReference type="ARBA" id="ARBA00022840"/>
    </source>
</evidence>
<dbReference type="GO" id="GO:0008033">
    <property type="term" value="P:tRNA processing"/>
    <property type="evidence" value="ECO:0007669"/>
    <property type="project" value="UniProtKB-KW"/>
</dbReference>
<dbReference type="PANTHER" id="PTHR17490">
    <property type="entry name" value="SUA5"/>
    <property type="match status" value="1"/>
</dbReference>
<dbReference type="GO" id="GO:0000049">
    <property type="term" value="F:tRNA binding"/>
    <property type="evidence" value="ECO:0007669"/>
    <property type="project" value="TreeGrafter"/>
</dbReference>
<dbReference type="InterPro" id="IPR036196">
    <property type="entry name" value="Ptyr_pPase_sf"/>
</dbReference>
<proteinExistence type="inferred from homology"/>
<comment type="subcellular location">
    <subcellularLocation>
        <location evidence="1">Cytoplasm</location>
    </subcellularLocation>
</comment>
<evidence type="ECO:0000256" key="4">
    <source>
        <dbReference type="ARBA" id="ARBA00012584"/>
    </source>
</evidence>
<evidence type="ECO:0000256" key="2">
    <source>
        <dbReference type="ARBA" id="ARBA00007663"/>
    </source>
</evidence>
<comment type="similarity">
    <text evidence="3">Belongs to the low molecular weight phosphotyrosine protein phosphatase family.</text>
</comment>
<dbReference type="EC" id="2.7.7.87" evidence="4"/>
<dbReference type="GO" id="GO:0004725">
    <property type="term" value="F:protein tyrosine phosphatase activity"/>
    <property type="evidence" value="ECO:0007669"/>
    <property type="project" value="InterPro"/>
</dbReference>
<dbReference type="EMBL" id="SOJN01000030">
    <property type="protein sequence ID" value="TET47166.1"/>
    <property type="molecule type" value="Genomic_DNA"/>
</dbReference>
<keyword evidence="10" id="KW-0378">Hydrolase</keyword>
<name>A0A523UXB5_UNCT6</name>
<comment type="similarity">
    <text evidence="2">Belongs to the SUA5 family.</text>
</comment>
<dbReference type="GO" id="GO:0006450">
    <property type="term" value="P:regulation of translational fidelity"/>
    <property type="evidence" value="ECO:0007669"/>
    <property type="project" value="TreeGrafter"/>
</dbReference>
<evidence type="ECO:0000256" key="7">
    <source>
        <dbReference type="ARBA" id="ARBA00022694"/>
    </source>
</evidence>
<evidence type="ECO:0000256" key="8">
    <source>
        <dbReference type="ARBA" id="ARBA00022695"/>
    </source>
</evidence>
<evidence type="ECO:0000256" key="13">
    <source>
        <dbReference type="ARBA" id="ARBA00048366"/>
    </source>
</evidence>
<organism evidence="16 17">
    <name type="scientific">candidate division TA06 bacterium</name>
    <dbReference type="NCBI Taxonomy" id="2250710"/>
    <lineage>
        <taxon>Bacteria</taxon>
        <taxon>Bacteria division TA06</taxon>
    </lineage>
</organism>
<dbReference type="GO" id="GO:0005737">
    <property type="term" value="C:cytoplasm"/>
    <property type="evidence" value="ECO:0007669"/>
    <property type="project" value="UniProtKB-SubCell"/>
</dbReference>
<evidence type="ECO:0000256" key="1">
    <source>
        <dbReference type="ARBA" id="ARBA00004496"/>
    </source>
</evidence>
<dbReference type="PRINTS" id="PR00719">
    <property type="entry name" value="LMWPTPASE"/>
</dbReference>
<dbReference type="SMART" id="SM00226">
    <property type="entry name" value="LMWPc"/>
    <property type="match status" value="1"/>
</dbReference>
<dbReference type="InterPro" id="IPR017867">
    <property type="entry name" value="Tyr_phospatase_low_mol_wt"/>
</dbReference>
<dbReference type="SUPFAM" id="SSF55821">
    <property type="entry name" value="YrdC/RibB"/>
    <property type="match status" value="1"/>
</dbReference>
<keyword evidence="9" id="KW-0547">Nucleotide-binding</keyword>
<dbReference type="GO" id="GO:0061710">
    <property type="term" value="F:L-threonylcarbamoyladenylate synthase"/>
    <property type="evidence" value="ECO:0007669"/>
    <property type="project" value="UniProtKB-EC"/>
</dbReference>
<dbReference type="InterPro" id="IPR023485">
    <property type="entry name" value="Ptyr_pPase"/>
</dbReference>
<dbReference type="PROSITE" id="PS51163">
    <property type="entry name" value="YRDC"/>
    <property type="match status" value="1"/>
</dbReference>
<feature type="active site" description="Proton donor" evidence="14">
    <location>
        <position position="335"/>
    </location>
</feature>
<evidence type="ECO:0000259" key="15">
    <source>
        <dbReference type="PROSITE" id="PS51163"/>
    </source>
</evidence>
<feature type="domain" description="YrdC-like" evidence="15">
    <location>
        <begin position="6"/>
        <end position="191"/>
    </location>
</feature>
<dbReference type="Proteomes" id="UP000315525">
    <property type="component" value="Unassembled WGS sequence"/>
</dbReference>
<evidence type="ECO:0000313" key="16">
    <source>
        <dbReference type="EMBL" id="TET47166.1"/>
    </source>
</evidence>
<dbReference type="Pfam" id="PF01451">
    <property type="entry name" value="LMWPc"/>
    <property type="match status" value="1"/>
</dbReference>
<evidence type="ECO:0000313" key="17">
    <source>
        <dbReference type="Proteomes" id="UP000315525"/>
    </source>
</evidence>
<dbReference type="SUPFAM" id="SSF52788">
    <property type="entry name" value="Phosphotyrosine protein phosphatases I"/>
    <property type="match status" value="1"/>
</dbReference>
<sequence length="368" mass="40176">MEDKLKKLIEKAISALKSGRIVAFPTDTVYGIGADFQNESAIKKVFNVKERESDKPLTLLLPDSEELHRFVKTIPKAAQRLIETFWPGPLTLVFKASGRVPPYLMGPDSTVGIRVCSNEIARALIRGFGSPLATTSANVSGEEPLRSGSDVSSKMGERIDYVLPGFCGFAPSSTVLNLSRFPPAVERKGAISPLLLGRIMRRKVRLCENVFFKILLVCTGNACRSPIAEGLLRKMIPPDLSKKFMVASAGTAALAGGKPTKFAIDAANELGANITGLVCKELSPEIITGADLILCMEQSQRDRVADMVPDAWEKTDLLKGYGKEGLPKYEREVEDPIGLQLEAYRRVAREIQSSLTGVVSELTRWLLP</sequence>
<dbReference type="Gene3D" id="3.40.50.2300">
    <property type="match status" value="1"/>
</dbReference>
<dbReference type="AlphaFoldDB" id="A0A523UXB5"/>
<accession>A0A523UXB5</accession>
<dbReference type="PANTHER" id="PTHR17490:SF16">
    <property type="entry name" value="THREONYLCARBAMOYL-AMP SYNTHASE"/>
    <property type="match status" value="1"/>
</dbReference>
<dbReference type="Gene3D" id="3.90.870.10">
    <property type="entry name" value="DHBP synthase"/>
    <property type="match status" value="1"/>
</dbReference>
<reference evidence="16 17" key="1">
    <citation type="submission" date="2019-03" db="EMBL/GenBank/DDBJ databases">
        <title>Metabolic potential of uncultured bacteria and archaea associated with petroleum seepage in deep-sea sediments.</title>
        <authorList>
            <person name="Dong X."/>
            <person name="Hubert C."/>
        </authorList>
    </citation>
    <scope>NUCLEOTIDE SEQUENCE [LARGE SCALE GENOMIC DNA]</scope>
    <source>
        <strain evidence="16">E44_bin18</strain>
    </source>
</reference>
<dbReference type="NCBIfam" id="TIGR00057">
    <property type="entry name" value="L-threonylcarbamoyladenylate synthase"/>
    <property type="match status" value="1"/>
</dbReference>
<feature type="active site" description="Nucleophile" evidence="14">
    <location>
        <position position="218"/>
    </location>
</feature>
<dbReference type="InterPro" id="IPR006070">
    <property type="entry name" value="Sua5-like_dom"/>
</dbReference>
<gene>
    <name evidence="16" type="ORF">E3J62_02165</name>
</gene>
<evidence type="ECO:0000256" key="12">
    <source>
        <dbReference type="ARBA" id="ARBA00029774"/>
    </source>
</evidence>
<keyword evidence="5" id="KW-0963">Cytoplasm</keyword>
<dbReference type="InterPro" id="IPR050156">
    <property type="entry name" value="TC-AMP_synthase_SUA5"/>
</dbReference>
<evidence type="ECO:0000256" key="14">
    <source>
        <dbReference type="PIRSR" id="PIRSR617867-1"/>
    </source>
</evidence>
<protein>
    <recommendedName>
        <fullName evidence="12">L-threonylcarbamoyladenylate synthase</fullName>
        <ecNumber evidence="4">2.7.7.87</ecNumber>
    </recommendedName>
    <alternativeName>
        <fullName evidence="12">L-threonylcarbamoyladenylate synthase</fullName>
    </alternativeName>
</protein>
<evidence type="ECO:0000256" key="10">
    <source>
        <dbReference type="ARBA" id="ARBA00022801"/>
    </source>
</evidence>
<evidence type="ECO:0000256" key="3">
    <source>
        <dbReference type="ARBA" id="ARBA00011063"/>
    </source>
</evidence>
<keyword evidence="11" id="KW-0067">ATP-binding</keyword>
<evidence type="ECO:0000256" key="5">
    <source>
        <dbReference type="ARBA" id="ARBA00022490"/>
    </source>
</evidence>
<keyword evidence="6" id="KW-0808">Transferase</keyword>
<keyword evidence="7" id="KW-0819">tRNA processing</keyword>
<comment type="catalytic activity">
    <reaction evidence="13">
        <text>L-threonine + hydrogencarbonate + ATP = L-threonylcarbamoyladenylate + diphosphate + H2O</text>
        <dbReference type="Rhea" id="RHEA:36407"/>
        <dbReference type="ChEBI" id="CHEBI:15377"/>
        <dbReference type="ChEBI" id="CHEBI:17544"/>
        <dbReference type="ChEBI" id="CHEBI:30616"/>
        <dbReference type="ChEBI" id="CHEBI:33019"/>
        <dbReference type="ChEBI" id="CHEBI:57926"/>
        <dbReference type="ChEBI" id="CHEBI:73682"/>
        <dbReference type="EC" id="2.7.7.87"/>
    </reaction>
</comment>
<comment type="caution">
    <text evidence="16">The sequence shown here is derived from an EMBL/GenBank/DDBJ whole genome shotgun (WGS) entry which is preliminary data.</text>
</comment>
<dbReference type="Pfam" id="PF01300">
    <property type="entry name" value="Sua5_yciO_yrdC"/>
    <property type="match status" value="1"/>
</dbReference>
<dbReference type="GO" id="GO:0005524">
    <property type="term" value="F:ATP binding"/>
    <property type="evidence" value="ECO:0007669"/>
    <property type="project" value="UniProtKB-KW"/>
</dbReference>
<evidence type="ECO:0000256" key="6">
    <source>
        <dbReference type="ARBA" id="ARBA00022679"/>
    </source>
</evidence>
<evidence type="ECO:0000256" key="9">
    <source>
        <dbReference type="ARBA" id="ARBA00022741"/>
    </source>
</evidence>